<evidence type="ECO:0000256" key="2">
    <source>
        <dbReference type="SAM" id="Phobius"/>
    </source>
</evidence>
<evidence type="ECO:0000259" key="3">
    <source>
        <dbReference type="PROSITE" id="PS51178"/>
    </source>
</evidence>
<feature type="domain" description="PASTA" evidence="3">
    <location>
        <begin position="212"/>
        <end position="274"/>
    </location>
</feature>
<accession>A0A6J6IHP5</accession>
<feature type="transmembrane region" description="Helical" evidence="2">
    <location>
        <begin position="50"/>
        <end position="70"/>
    </location>
</feature>
<dbReference type="AlphaFoldDB" id="A0A6J6IHP5"/>
<keyword evidence="2" id="KW-0472">Membrane</keyword>
<dbReference type="CDD" id="cd06577">
    <property type="entry name" value="PASTA_pknB"/>
    <property type="match status" value="4"/>
</dbReference>
<reference evidence="4" key="1">
    <citation type="submission" date="2020-05" db="EMBL/GenBank/DDBJ databases">
        <authorList>
            <person name="Chiriac C."/>
            <person name="Salcher M."/>
            <person name="Ghai R."/>
            <person name="Kavagutti S V."/>
        </authorList>
    </citation>
    <scope>NUCLEOTIDE SEQUENCE</scope>
</reference>
<evidence type="ECO:0000256" key="1">
    <source>
        <dbReference type="SAM" id="MobiDB-lite"/>
    </source>
</evidence>
<feature type="domain" description="PASTA" evidence="3">
    <location>
        <begin position="276"/>
        <end position="337"/>
    </location>
</feature>
<sequence>MFVADGVNQPATRVIERPAFDLDLALDDFGSGGRGSDEGSDRRRRLSLRGLLVALLAILLVGGGAAFLLLRTPTHVLGDYVSMTIEDARSELSSKGFEIAETGNYDEIVPAGTVINQDPLSGVSLAEGKTVSLTVSLGPPPVPVPTDLVGKTVDQATVALAAAGLKMGTLIDAFDENVAKGIVLSLAEGTGAEAPKGSAVNLVVSVGPKPRTVPADLVGTPVDAATAQLTALGLKVARDDAYSETVAEGVVISVNPASGATVAKGGTVTLSASKGRKPVTIPQSIIGKTVAAAETELKALGLVVNGVTGPPSGKVTGSTPAVGSQVKPGSSLQLTTR</sequence>
<dbReference type="SMART" id="SM00740">
    <property type="entry name" value="PASTA"/>
    <property type="match status" value="4"/>
</dbReference>
<keyword evidence="2" id="KW-0812">Transmembrane</keyword>
<dbReference type="InterPro" id="IPR005543">
    <property type="entry name" value="PASTA_dom"/>
</dbReference>
<dbReference type="Pfam" id="PF03793">
    <property type="entry name" value="PASTA"/>
    <property type="match status" value="4"/>
</dbReference>
<dbReference type="EMBL" id="CAEZUP010000129">
    <property type="protein sequence ID" value="CAB4623987.1"/>
    <property type="molecule type" value="Genomic_DNA"/>
</dbReference>
<gene>
    <name evidence="4" type="ORF">UFOPK1835_02015</name>
</gene>
<name>A0A6J6IHP5_9ZZZZ</name>
<dbReference type="PROSITE" id="PS51178">
    <property type="entry name" value="PASTA"/>
    <property type="match status" value="3"/>
</dbReference>
<protein>
    <submittedName>
        <fullName evidence="4">Unannotated protein</fullName>
    </submittedName>
</protein>
<keyword evidence="2" id="KW-1133">Transmembrane helix</keyword>
<feature type="domain" description="PASTA" evidence="3">
    <location>
        <begin position="71"/>
        <end position="137"/>
    </location>
</feature>
<proteinExistence type="predicted"/>
<feature type="region of interest" description="Disordered" evidence="1">
    <location>
        <begin position="308"/>
        <end position="337"/>
    </location>
</feature>
<dbReference type="Gene3D" id="3.30.10.20">
    <property type="match status" value="4"/>
</dbReference>
<organism evidence="4">
    <name type="scientific">freshwater metagenome</name>
    <dbReference type="NCBI Taxonomy" id="449393"/>
    <lineage>
        <taxon>unclassified sequences</taxon>
        <taxon>metagenomes</taxon>
        <taxon>ecological metagenomes</taxon>
    </lineage>
</organism>
<evidence type="ECO:0000313" key="4">
    <source>
        <dbReference type="EMBL" id="CAB4623987.1"/>
    </source>
</evidence>
<feature type="compositionally biased region" description="Polar residues" evidence="1">
    <location>
        <begin position="315"/>
        <end position="337"/>
    </location>
</feature>